<evidence type="ECO:0000259" key="2">
    <source>
        <dbReference type="Pfam" id="PF10099"/>
    </source>
</evidence>
<reference evidence="3" key="1">
    <citation type="submission" date="2021-02" db="EMBL/GenBank/DDBJ databases">
        <title>Genome sequence of Rhodospirillales sp. strain TMPK1 isolated from soil.</title>
        <authorList>
            <person name="Nakai R."/>
            <person name="Kusada H."/>
            <person name="Tamaki H."/>
        </authorList>
    </citation>
    <scope>NUCLEOTIDE SEQUENCE</scope>
    <source>
        <strain evidence="3">TMPK1</strain>
    </source>
</reference>
<sequence>MIPSRNAIERLAGEYVLGTLRGPARARFEDLLATDDFAREQVDAWHARLAPLDRATKPITPPPAVWNNIEARLGPTAKFATTAPTRRDRAQGWRALAAGFAFLSLVLTALLIVQPGREARATAFAVMNNQDGKAAWVLKAQADGSLRIECVAPVTLNAQLWDYELWVKQADGAPLRSLGVVPARPGMVMIVPAVGAHAGTEMLVTKEPRGGSVSGTPTGNVLYSAALKAV</sequence>
<dbReference type="InterPro" id="IPR018764">
    <property type="entry name" value="RskA_C"/>
</dbReference>
<evidence type="ECO:0000313" key="4">
    <source>
        <dbReference type="Proteomes" id="UP000681075"/>
    </source>
</evidence>
<feature type="domain" description="Anti-sigma K factor RskA C-terminal" evidence="2">
    <location>
        <begin position="98"/>
        <end position="221"/>
    </location>
</feature>
<dbReference type="RefSeq" id="WP_420244023.1">
    <property type="nucleotide sequence ID" value="NZ_BOPV01000001.1"/>
</dbReference>
<dbReference type="EMBL" id="BOPV01000001">
    <property type="protein sequence ID" value="GIL40810.1"/>
    <property type="molecule type" value="Genomic_DNA"/>
</dbReference>
<keyword evidence="1" id="KW-1133">Transmembrane helix</keyword>
<accession>A0A8S8XJ71</accession>
<dbReference type="PANTHER" id="PTHR37461:SF1">
    <property type="entry name" value="ANTI-SIGMA-K FACTOR RSKA"/>
    <property type="match status" value="1"/>
</dbReference>
<dbReference type="AlphaFoldDB" id="A0A8S8XJ71"/>
<dbReference type="PANTHER" id="PTHR37461">
    <property type="entry name" value="ANTI-SIGMA-K FACTOR RSKA"/>
    <property type="match status" value="1"/>
</dbReference>
<dbReference type="GO" id="GO:0005886">
    <property type="term" value="C:plasma membrane"/>
    <property type="evidence" value="ECO:0007669"/>
    <property type="project" value="InterPro"/>
</dbReference>
<feature type="transmembrane region" description="Helical" evidence="1">
    <location>
        <begin position="95"/>
        <end position="113"/>
    </location>
</feature>
<protein>
    <recommendedName>
        <fullName evidence="2">Anti-sigma K factor RskA C-terminal domain-containing protein</fullName>
    </recommendedName>
</protein>
<dbReference type="GO" id="GO:0006417">
    <property type="term" value="P:regulation of translation"/>
    <property type="evidence" value="ECO:0007669"/>
    <property type="project" value="TreeGrafter"/>
</dbReference>
<dbReference type="Proteomes" id="UP000681075">
    <property type="component" value="Unassembled WGS sequence"/>
</dbReference>
<evidence type="ECO:0000313" key="3">
    <source>
        <dbReference type="EMBL" id="GIL40810.1"/>
    </source>
</evidence>
<gene>
    <name evidence="3" type="ORF">TMPK1_30470</name>
</gene>
<name>A0A8S8XJ71_9PROT</name>
<keyword evidence="1" id="KW-0472">Membrane</keyword>
<proteinExistence type="predicted"/>
<dbReference type="InterPro" id="IPR051474">
    <property type="entry name" value="Anti-sigma-K/W_factor"/>
</dbReference>
<dbReference type="Pfam" id="PF10099">
    <property type="entry name" value="RskA_C"/>
    <property type="match status" value="1"/>
</dbReference>
<keyword evidence="4" id="KW-1185">Reference proteome</keyword>
<comment type="caution">
    <text evidence="3">The sequence shown here is derived from an EMBL/GenBank/DDBJ whole genome shotgun (WGS) entry which is preliminary data.</text>
</comment>
<keyword evidence="1" id="KW-0812">Transmembrane</keyword>
<dbReference type="GO" id="GO:0016989">
    <property type="term" value="F:sigma factor antagonist activity"/>
    <property type="evidence" value="ECO:0007669"/>
    <property type="project" value="TreeGrafter"/>
</dbReference>
<evidence type="ECO:0000256" key="1">
    <source>
        <dbReference type="SAM" id="Phobius"/>
    </source>
</evidence>
<organism evidence="3 4">
    <name type="scientific">Roseiterribacter gracilis</name>
    <dbReference type="NCBI Taxonomy" id="2812848"/>
    <lineage>
        <taxon>Bacteria</taxon>
        <taxon>Pseudomonadati</taxon>
        <taxon>Pseudomonadota</taxon>
        <taxon>Alphaproteobacteria</taxon>
        <taxon>Rhodospirillales</taxon>
        <taxon>Roseiterribacteraceae</taxon>
        <taxon>Roseiterribacter</taxon>
    </lineage>
</organism>